<keyword evidence="8" id="KW-0325">Glycoprotein</keyword>
<evidence type="ECO:0000256" key="6">
    <source>
        <dbReference type="ARBA" id="ARBA00022989"/>
    </source>
</evidence>
<feature type="compositionally biased region" description="Acidic residues" evidence="10">
    <location>
        <begin position="408"/>
        <end position="427"/>
    </location>
</feature>
<dbReference type="GO" id="GO:0046513">
    <property type="term" value="P:ceramide biosynthetic process"/>
    <property type="evidence" value="ECO:0007669"/>
    <property type="project" value="InterPro"/>
</dbReference>
<evidence type="ECO:0000256" key="9">
    <source>
        <dbReference type="PROSITE-ProRule" id="PRU00205"/>
    </source>
</evidence>
<feature type="transmembrane region" description="Helical" evidence="11">
    <location>
        <begin position="235"/>
        <end position="254"/>
    </location>
</feature>
<dbReference type="InterPro" id="IPR006634">
    <property type="entry name" value="TLC-dom"/>
</dbReference>
<keyword evidence="14" id="KW-1185">Reference proteome</keyword>
<evidence type="ECO:0000256" key="2">
    <source>
        <dbReference type="ARBA" id="ARBA00009808"/>
    </source>
</evidence>
<evidence type="ECO:0000313" key="13">
    <source>
        <dbReference type="EMBL" id="KDQ64565.1"/>
    </source>
</evidence>
<feature type="transmembrane region" description="Helical" evidence="11">
    <location>
        <begin position="307"/>
        <end position="330"/>
    </location>
</feature>
<reference evidence="14" key="1">
    <citation type="journal article" date="2014" name="Proc. Natl. Acad. Sci. U.S.A.">
        <title>Extensive sampling of basidiomycete genomes demonstrates inadequacy of the white-rot/brown-rot paradigm for wood decay fungi.</title>
        <authorList>
            <person name="Riley R."/>
            <person name="Salamov A.A."/>
            <person name="Brown D.W."/>
            <person name="Nagy L.G."/>
            <person name="Floudas D."/>
            <person name="Held B.W."/>
            <person name="Levasseur A."/>
            <person name="Lombard V."/>
            <person name="Morin E."/>
            <person name="Otillar R."/>
            <person name="Lindquist E.A."/>
            <person name="Sun H."/>
            <person name="LaButti K.M."/>
            <person name="Schmutz J."/>
            <person name="Jabbour D."/>
            <person name="Luo H."/>
            <person name="Baker S.E."/>
            <person name="Pisabarro A.G."/>
            <person name="Walton J.D."/>
            <person name="Blanchette R.A."/>
            <person name="Henrissat B."/>
            <person name="Martin F."/>
            <person name="Cullen D."/>
            <person name="Hibbett D.S."/>
            <person name="Grigoriev I.V."/>
        </authorList>
    </citation>
    <scope>NUCLEOTIDE SEQUENCE [LARGE SCALE GENOMIC DNA]</scope>
    <source>
        <strain evidence="14">MUCL 33604</strain>
    </source>
</reference>
<feature type="region of interest" description="Disordered" evidence="10">
    <location>
        <begin position="1"/>
        <end position="69"/>
    </location>
</feature>
<feature type="domain" description="TLC" evidence="12">
    <location>
        <begin position="181"/>
        <end position="399"/>
    </location>
</feature>
<keyword evidence="5" id="KW-0256">Endoplasmic reticulum</keyword>
<proteinExistence type="inferred from homology"/>
<evidence type="ECO:0000256" key="4">
    <source>
        <dbReference type="ARBA" id="ARBA00022692"/>
    </source>
</evidence>
<feature type="compositionally biased region" description="Basic residues" evidence="10">
    <location>
        <begin position="1"/>
        <end position="12"/>
    </location>
</feature>
<keyword evidence="7 9" id="KW-0472">Membrane</keyword>
<dbReference type="OrthoDB" id="3053196at2759"/>
<dbReference type="PANTHER" id="PTHR12560">
    <property type="entry name" value="LONGEVITY ASSURANCE FACTOR 1 LAG1"/>
    <property type="match status" value="1"/>
</dbReference>
<feature type="transmembrane region" description="Helical" evidence="11">
    <location>
        <begin position="266"/>
        <end position="286"/>
    </location>
</feature>
<accession>A0A067QEG3</accession>
<dbReference type="GO" id="GO:0005789">
    <property type="term" value="C:endoplasmic reticulum membrane"/>
    <property type="evidence" value="ECO:0007669"/>
    <property type="project" value="UniProtKB-SubCell"/>
</dbReference>
<dbReference type="FunCoup" id="A0A067QEG3">
    <property type="interactions" value="305"/>
</dbReference>
<organism evidence="13 14">
    <name type="scientific">Jaapia argillacea MUCL 33604</name>
    <dbReference type="NCBI Taxonomy" id="933084"/>
    <lineage>
        <taxon>Eukaryota</taxon>
        <taxon>Fungi</taxon>
        <taxon>Dikarya</taxon>
        <taxon>Basidiomycota</taxon>
        <taxon>Agaricomycotina</taxon>
        <taxon>Agaricomycetes</taxon>
        <taxon>Agaricomycetidae</taxon>
        <taxon>Jaapiales</taxon>
        <taxon>Jaapiaceae</taxon>
        <taxon>Jaapia</taxon>
    </lineage>
</organism>
<dbReference type="STRING" id="933084.A0A067QEG3"/>
<feature type="compositionally biased region" description="Polar residues" evidence="10">
    <location>
        <begin position="36"/>
        <end position="45"/>
    </location>
</feature>
<evidence type="ECO:0000313" key="14">
    <source>
        <dbReference type="Proteomes" id="UP000027265"/>
    </source>
</evidence>
<gene>
    <name evidence="13" type="ORF">JAAARDRAFT_166964</name>
</gene>
<dbReference type="InParanoid" id="A0A067QEG3"/>
<dbReference type="AlphaFoldDB" id="A0A067QEG3"/>
<evidence type="ECO:0000256" key="8">
    <source>
        <dbReference type="ARBA" id="ARBA00023180"/>
    </source>
</evidence>
<evidence type="ECO:0000256" key="11">
    <source>
        <dbReference type="SAM" id="Phobius"/>
    </source>
</evidence>
<evidence type="ECO:0000256" key="5">
    <source>
        <dbReference type="ARBA" id="ARBA00022824"/>
    </source>
</evidence>
<evidence type="ECO:0000256" key="7">
    <source>
        <dbReference type="ARBA" id="ARBA00023136"/>
    </source>
</evidence>
<feature type="region of interest" description="Disordered" evidence="10">
    <location>
        <begin position="405"/>
        <end position="427"/>
    </location>
</feature>
<sequence>MAGHNATKRRPRAGSIQESLQKIETDPSHHVVGGFTPQTPIASNSPTPPNGVANGKRKRAVEGAQGDTPSSGGFLADLCSLQWVVVPESSFKMLMIPVILWANWSIMAPFVAPDLPNPFAPLLFISHYIPTSAPDDPRYQKGYNDFLFIIYYVVVWSFIRQLITLKTFRPIARYFGIRKEAKLDRFGEQGYAWLYWGFFGVWGVRIMAQQKTWWYNTQWFWLDYPQWQMKPELKCYYLVQFSYWLQQLIVLTMGLEKPRKDFKELVIHHIVTLWLIGWSYLVNHTLMGNAVFVSMDIPDTFLAFSKLLNYLGSPLKIVAFGVFTCVWTYFRHYLNLVMLWSVWYEFDLLPEHTRQWNPPEGVWMAGWLQYQIFIPILILQVLNLFWYFLILRIIYKAVLAPSQLTDDRSDDEDDGDDDDDDDDSKDE</sequence>
<dbReference type="SMART" id="SM00724">
    <property type="entry name" value="TLC"/>
    <property type="match status" value="1"/>
</dbReference>
<dbReference type="GO" id="GO:0050291">
    <property type="term" value="F:sphingosine N-acyltransferase activity"/>
    <property type="evidence" value="ECO:0007669"/>
    <property type="project" value="InterPro"/>
</dbReference>
<feature type="transmembrane region" description="Helical" evidence="11">
    <location>
        <begin position="372"/>
        <end position="395"/>
    </location>
</feature>
<evidence type="ECO:0000256" key="3">
    <source>
        <dbReference type="ARBA" id="ARBA00022679"/>
    </source>
</evidence>
<dbReference type="HOGENOM" id="CLU_028277_4_1_1"/>
<comment type="similarity">
    <text evidence="2">Belongs to the sphingosine N-acyltransferase family.</text>
</comment>
<keyword evidence="3" id="KW-0808">Transferase</keyword>
<dbReference type="InterPro" id="IPR016439">
    <property type="entry name" value="Lag1/Lac1-like"/>
</dbReference>
<evidence type="ECO:0000259" key="12">
    <source>
        <dbReference type="PROSITE" id="PS50922"/>
    </source>
</evidence>
<evidence type="ECO:0000256" key="10">
    <source>
        <dbReference type="SAM" id="MobiDB-lite"/>
    </source>
</evidence>
<dbReference type="EMBL" id="KL197709">
    <property type="protein sequence ID" value="KDQ64565.1"/>
    <property type="molecule type" value="Genomic_DNA"/>
</dbReference>
<evidence type="ECO:0000256" key="1">
    <source>
        <dbReference type="ARBA" id="ARBA00004477"/>
    </source>
</evidence>
<dbReference type="Proteomes" id="UP000027265">
    <property type="component" value="Unassembled WGS sequence"/>
</dbReference>
<dbReference type="PROSITE" id="PS50922">
    <property type="entry name" value="TLC"/>
    <property type="match status" value="1"/>
</dbReference>
<keyword evidence="6 11" id="KW-1133">Transmembrane helix</keyword>
<comment type="subcellular location">
    <subcellularLocation>
        <location evidence="1">Endoplasmic reticulum membrane</location>
        <topology evidence="1">Multi-pass membrane protein</topology>
    </subcellularLocation>
</comment>
<feature type="transmembrane region" description="Helical" evidence="11">
    <location>
        <begin position="146"/>
        <end position="163"/>
    </location>
</feature>
<keyword evidence="4 9" id="KW-0812">Transmembrane</keyword>
<dbReference type="Pfam" id="PF03798">
    <property type="entry name" value="TRAM_LAG1_CLN8"/>
    <property type="match status" value="1"/>
</dbReference>
<protein>
    <recommendedName>
        <fullName evidence="12">TLC domain-containing protein</fullName>
    </recommendedName>
</protein>
<name>A0A067QEG3_9AGAM</name>
<dbReference type="PANTHER" id="PTHR12560:SF11">
    <property type="entry name" value="CERAMIDE SYNTHASE LAC1-RELATED"/>
    <property type="match status" value="1"/>
</dbReference>